<feature type="compositionally biased region" description="Pro residues" evidence="1">
    <location>
        <begin position="46"/>
        <end position="58"/>
    </location>
</feature>
<comment type="caution">
    <text evidence="3">The sequence shown here is derived from an EMBL/GenBank/DDBJ whole genome shotgun (WGS) entry which is preliminary data.</text>
</comment>
<proteinExistence type="predicted"/>
<organism evidence="3 4">
    <name type="scientific">Gordonia crocea</name>
    <dbReference type="NCBI Taxonomy" id="589162"/>
    <lineage>
        <taxon>Bacteria</taxon>
        <taxon>Bacillati</taxon>
        <taxon>Actinomycetota</taxon>
        <taxon>Actinomycetes</taxon>
        <taxon>Mycobacteriales</taxon>
        <taxon>Gordoniaceae</taxon>
        <taxon>Gordonia</taxon>
    </lineage>
</organism>
<feature type="region of interest" description="Disordered" evidence="1">
    <location>
        <begin position="1"/>
        <end position="77"/>
    </location>
</feature>
<keyword evidence="2" id="KW-1133">Transmembrane helix</keyword>
<evidence type="ECO:0000313" key="3">
    <source>
        <dbReference type="EMBL" id="GED97997.1"/>
    </source>
</evidence>
<feature type="compositionally biased region" description="Low complexity" evidence="1">
    <location>
        <begin position="122"/>
        <end position="150"/>
    </location>
</feature>
<gene>
    <name evidence="3" type="ORF">nbrc107697_20360</name>
</gene>
<evidence type="ECO:0000256" key="1">
    <source>
        <dbReference type="SAM" id="MobiDB-lite"/>
    </source>
</evidence>
<dbReference type="EMBL" id="BJOU01000001">
    <property type="protein sequence ID" value="GED97997.1"/>
    <property type="molecule type" value="Genomic_DNA"/>
</dbReference>
<evidence type="ECO:0000256" key="2">
    <source>
        <dbReference type="SAM" id="Phobius"/>
    </source>
</evidence>
<dbReference type="RefSeq" id="WP_161927246.1">
    <property type="nucleotide sequence ID" value="NZ_BJOU01000001.1"/>
</dbReference>
<reference evidence="4" key="1">
    <citation type="submission" date="2019-06" db="EMBL/GenBank/DDBJ databases">
        <title>Gordonia isolated from sludge of a wastewater treatment plant.</title>
        <authorList>
            <person name="Tamura T."/>
            <person name="Aoyama K."/>
            <person name="Kang Y."/>
            <person name="Saito S."/>
            <person name="Akiyama N."/>
            <person name="Yazawa K."/>
            <person name="Gonoi T."/>
            <person name="Mikami Y."/>
        </authorList>
    </citation>
    <scope>NUCLEOTIDE SEQUENCE [LARGE SCALE GENOMIC DNA]</scope>
    <source>
        <strain evidence="4">NBRC 107697</strain>
    </source>
</reference>
<feature type="transmembrane region" description="Helical" evidence="2">
    <location>
        <begin position="81"/>
        <end position="105"/>
    </location>
</feature>
<evidence type="ECO:0000313" key="4">
    <source>
        <dbReference type="Proteomes" id="UP000444980"/>
    </source>
</evidence>
<evidence type="ECO:0008006" key="5">
    <source>
        <dbReference type="Google" id="ProtNLM"/>
    </source>
</evidence>
<feature type="compositionally biased region" description="Low complexity" evidence="1">
    <location>
        <begin position="9"/>
        <end position="18"/>
    </location>
</feature>
<keyword evidence="2" id="KW-0472">Membrane</keyword>
<keyword evidence="2" id="KW-0812">Transmembrane</keyword>
<protein>
    <recommendedName>
        <fullName evidence="5">SPOR domain-containing protein</fullName>
    </recommendedName>
</protein>
<keyword evidence="4" id="KW-1185">Reference proteome</keyword>
<feature type="region of interest" description="Disordered" evidence="1">
    <location>
        <begin position="113"/>
        <end position="165"/>
    </location>
</feature>
<name>A0A7I9UXR6_9ACTN</name>
<accession>A0A7I9UXR6</accession>
<dbReference type="Proteomes" id="UP000444980">
    <property type="component" value="Unassembled WGS sequence"/>
</dbReference>
<sequence>MTYGGQYPSTGGFSSTGTGRHRSVGADEVDLTKTTAYTAGQYAQPRPEPYYAPEPDYPADPVEFDDPVEPSGDGRPPRSPWVLATIVGITVFLATITIGGTLLAVNDSRARRAENYGEGPPTSTVTMTESITTTETTTVTSTPSRSPRSSAAPYGDDDDSSSAETASSGWYAQYGSFTSLDSARDLASRVGAEVYNGEEFGQPGQFVVAQREYSQSSARDACDIAEQSCIVKQVD</sequence>
<dbReference type="OrthoDB" id="9553774at2"/>
<dbReference type="AlphaFoldDB" id="A0A7I9UXR6"/>